<organism evidence="2 3">
    <name type="scientific">Angomonas deanei</name>
    <dbReference type="NCBI Taxonomy" id="59799"/>
    <lineage>
        <taxon>Eukaryota</taxon>
        <taxon>Discoba</taxon>
        <taxon>Euglenozoa</taxon>
        <taxon>Kinetoplastea</taxon>
        <taxon>Metakinetoplastina</taxon>
        <taxon>Trypanosomatida</taxon>
        <taxon>Trypanosomatidae</taxon>
        <taxon>Strigomonadinae</taxon>
        <taxon>Angomonas</taxon>
    </lineage>
</organism>
<reference evidence="2 3" key="1">
    <citation type="submission" date="2020-08" db="EMBL/GenBank/DDBJ databases">
        <authorList>
            <person name="Newling K."/>
            <person name="Davey J."/>
            <person name="Forrester S."/>
        </authorList>
    </citation>
    <scope>NUCLEOTIDE SEQUENCE [LARGE SCALE GENOMIC DNA]</scope>
    <source>
        <strain evidence="3">Crithidia deanei Carvalho (ATCC PRA-265)</strain>
    </source>
</reference>
<proteinExistence type="predicted"/>
<evidence type="ECO:0000256" key="1">
    <source>
        <dbReference type="SAM" id="MobiDB-lite"/>
    </source>
</evidence>
<evidence type="ECO:0000313" key="2">
    <source>
        <dbReference type="EMBL" id="CAD2213027.1"/>
    </source>
</evidence>
<dbReference type="OrthoDB" id="250656at2759"/>
<feature type="region of interest" description="Disordered" evidence="1">
    <location>
        <begin position="150"/>
        <end position="174"/>
    </location>
</feature>
<keyword evidence="3" id="KW-1185">Reference proteome</keyword>
<dbReference type="Proteomes" id="UP000515908">
    <property type="component" value="Chromosome 01"/>
</dbReference>
<accession>A0A7G2C2V7</accession>
<sequence>MAEGGVAEDPEYFVSDVGVSPLLGKITRPCQPGWSDHMMEDSTPYHIMTSNSLQTNIKYELNDIDYLWCAENNLDTFSLQRGFTYLEWCYVSSLLKAVESGGALTQLKKKVGPHKGQSDPSDAVEGGTRSARFLNHAPCAHKTCDSANHLPAPRPHSHRRHSCCTGRMRRPTTA</sequence>
<name>A0A7G2C2V7_9TRYP</name>
<evidence type="ECO:0000313" key="3">
    <source>
        <dbReference type="Proteomes" id="UP000515908"/>
    </source>
</evidence>
<dbReference type="AlphaFoldDB" id="A0A7G2C2V7"/>
<dbReference type="VEuPathDB" id="TriTrypDB:ADEAN_000046300"/>
<gene>
    <name evidence="2" type="ORF">ADEAN_000046300</name>
</gene>
<dbReference type="EMBL" id="LR877145">
    <property type="protein sequence ID" value="CAD2213027.1"/>
    <property type="molecule type" value="Genomic_DNA"/>
</dbReference>
<protein>
    <submittedName>
        <fullName evidence="2">Uncharacterized protein</fullName>
    </submittedName>
</protein>
<feature type="compositionally biased region" description="Basic residues" evidence="1">
    <location>
        <begin position="155"/>
        <end position="174"/>
    </location>
</feature>